<comment type="caution">
    <text evidence="2">The sequence shown here is derived from an EMBL/GenBank/DDBJ whole genome shotgun (WGS) entry which is preliminary data.</text>
</comment>
<sequence>MNIQVDPWNISLSLASIILSVGGAIWLFVKHTSEKYIDQQFQKKIEEYKTNLQGVLETKKFDLQRMMLDFNLYRSKKHEIYPELFKLFLKATYGLNNLKNNWDFPLFQLLSKEFVERYLIEKSVGQKEIEYLTDRWLEDEEAAEEKIQDIKYAIKRLETKSVKNDYEVFRNYFLEVELFLSDEGVKVIQEIIQDFDEILENIIYDIFMISYEMDEVLNNKARTDTDTLYKQISLNVDKLKKQFKNELSVAEY</sequence>
<dbReference type="RefSeq" id="WP_315747361.1">
    <property type="nucleotide sequence ID" value="NZ_JAVYAA010000010.1"/>
</dbReference>
<feature type="transmembrane region" description="Helical" evidence="1">
    <location>
        <begin position="12"/>
        <end position="29"/>
    </location>
</feature>
<organism evidence="2 3">
    <name type="scientific">Paenibacillus suaedae</name>
    <dbReference type="NCBI Taxonomy" id="3077233"/>
    <lineage>
        <taxon>Bacteria</taxon>
        <taxon>Bacillati</taxon>
        <taxon>Bacillota</taxon>
        <taxon>Bacilli</taxon>
        <taxon>Bacillales</taxon>
        <taxon>Paenibacillaceae</taxon>
        <taxon>Paenibacillus</taxon>
    </lineage>
</organism>
<evidence type="ECO:0000313" key="2">
    <source>
        <dbReference type="EMBL" id="MDT8980001.1"/>
    </source>
</evidence>
<name>A0AAJ2K1N4_9BACL</name>
<proteinExistence type="predicted"/>
<keyword evidence="1" id="KW-0812">Transmembrane</keyword>
<gene>
    <name evidence="2" type="ORF">RQP50_27605</name>
</gene>
<accession>A0AAJ2K1N4</accession>
<keyword evidence="3" id="KW-1185">Reference proteome</keyword>
<dbReference type="Proteomes" id="UP001250538">
    <property type="component" value="Unassembled WGS sequence"/>
</dbReference>
<dbReference type="EMBL" id="JAVYAA010000010">
    <property type="protein sequence ID" value="MDT8980001.1"/>
    <property type="molecule type" value="Genomic_DNA"/>
</dbReference>
<evidence type="ECO:0000256" key="1">
    <source>
        <dbReference type="SAM" id="Phobius"/>
    </source>
</evidence>
<keyword evidence="1" id="KW-0472">Membrane</keyword>
<dbReference type="AlphaFoldDB" id="A0AAJ2K1N4"/>
<reference evidence="3" key="1">
    <citation type="submission" date="2023-09" db="EMBL/GenBank/DDBJ databases">
        <title>Paenibacillus sp. chi10 Genome sequencing and assembly.</title>
        <authorList>
            <person name="Kim I."/>
        </authorList>
    </citation>
    <scope>NUCLEOTIDE SEQUENCE [LARGE SCALE GENOMIC DNA]</scope>
    <source>
        <strain evidence="3">chi10</strain>
    </source>
</reference>
<protein>
    <submittedName>
        <fullName evidence="2">Uncharacterized protein</fullName>
    </submittedName>
</protein>
<keyword evidence="1" id="KW-1133">Transmembrane helix</keyword>
<evidence type="ECO:0000313" key="3">
    <source>
        <dbReference type="Proteomes" id="UP001250538"/>
    </source>
</evidence>